<dbReference type="InterPro" id="IPR013766">
    <property type="entry name" value="Thioredoxin_domain"/>
</dbReference>
<dbReference type="SUPFAM" id="SSF52833">
    <property type="entry name" value="Thioredoxin-like"/>
    <property type="match status" value="1"/>
</dbReference>
<evidence type="ECO:0000313" key="4">
    <source>
        <dbReference type="EMBL" id="NDV02860.1"/>
    </source>
</evidence>
<dbReference type="EMBL" id="JAAGAB010000004">
    <property type="protein sequence ID" value="NDV02860.1"/>
    <property type="molecule type" value="Genomic_DNA"/>
</dbReference>
<evidence type="ECO:0000313" key="5">
    <source>
        <dbReference type="Proteomes" id="UP000474757"/>
    </source>
</evidence>
<sequence length="230" mass="25061">MNRRTAITLLAGTAAVGGSWAFMQPRPGQTDFALPGAANAQEGAATELDTSSIQEMALGEADAPVTMIEYGSFTCPHCAAFHADQYQQLKRDYIDTGKVRFIFREVYFDRFGLWASMVARCGGEMRFFGIHDMIYETQTDWIAGGRDPAAIAENLRKIGIQAGLDAEEVDACLSDGTMAETLVAWFQENAEADEVQATPTLMIQGEKYSNMAYGDLAAVIDEQLEEAGAE</sequence>
<comment type="caution">
    <text evidence="4">The sequence shown here is derived from an EMBL/GenBank/DDBJ whole genome shotgun (WGS) entry which is preliminary data.</text>
</comment>
<dbReference type="InterPro" id="IPR012336">
    <property type="entry name" value="Thioredoxin-like_fold"/>
</dbReference>
<evidence type="ECO:0000259" key="3">
    <source>
        <dbReference type="PROSITE" id="PS51352"/>
    </source>
</evidence>
<dbReference type="InterPro" id="IPR036249">
    <property type="entry name" value="Thioredoxin-like_sf"/>
</dbReference>
<dbReference type="PROSITE" id="PS51352">
    <property type="entry name" value="THIOREDOXIN_2"/>
    <property type="match status" value="1"/>
</dbReference>
<proteinExistence type="inferred from homology"/>
<protein>
    <submittedName>
        <fullName evidence="4">DsbA family protein</fullName>
    </submittedName>
</protein>
<dbReference type="Pfam" id="PF13462">
    <property type="entry name" value="Thioredoxin_4"/>
    <property type="match status" value="1"/>
</dbReference>
<organism evidence="4 5">
    <name type="scientific">Pseudoroseicyclus tamaricis</name>
    <dbReference type="NCBI Taxonomy" id="2705421"/>
    <lineage>
        <taxon>Bacteria</taxon>
        <taxon>Pseudomonadati</taxon>
        <taxon>Pseudomonadota</taxon>
        <taxon>Alphaproteobacteria</taxon>
        <taxon>Rhodobacterales</taxon>
        <taxon>Paracoccaceae</taxon>
        <taxon>Pseudoroseicyclus</taxon>
    </lineage>
</organism>
<dbReference type="RefSeq" id="WP_163896172.1">
    <property type="nucleotide sequence ID" value="NZ_JAAFYS010000004.1"/>
</dbReference>
<feature type="domain" description="Thioredoxin" evidence="3">
    <location>
        <begin position="23"/>
        <end position="191"/>
    </location>
</feature>
<dbReference type="PANTHER" id="PTHR13887:SF56">
    <property type="entry name" value="THIOREDOXIN-LIKE REDUCTASE RV2466C"/>
    <property type="match status" value="1"/>
</dbReference>
<gene>
    <name evidence="4" type="ORF">GZA08_17995</name>
</gene>
<comment type="similarity">
    <text evidence="2">Belongs to the thioredoxin family. DsbA subfamily.</text>
</comment>
<keyword evidence="5" id="KW-1185">Reference proteome</keyword>
<evidence type="ECO:0000256" key="2">
    <source>
        <dbReference type="ARBA" id="ARBA00005791"/>
    </source>
</evidence>
<dbReference type="Proteomes" id="UP000474757">
    <property type="component" value="Unassembled WGS sequence"/>
</dbReference>
<comment type="function">
    <text evidence="1">May be required for disulfide bond formation in some proteins.</text>
</comment>
<dbReference type="AlphaFoldDB" id="A0A6B2JXJ8"/>
<accession>A0A6B2JXJ8</accession>
<dbReference type="PANTHER" id="PTHR13887">
    <property type="entry name" value="GLUTATHIONE S-TRANSFERASE KAPPA"/>
    <property type="match status" value="1"/>
</dbReference>
<name>A0A6B2JXJ8_9RHOB</name>
<reference evidence="4 5" key="1">
    <citation type="submission" date="2020-02" db="EMBL/GenBank/DDBJ databases">
        <title>Pseudoroseicyclus tamarix, sp. nov., isolated from offshore sediment of a Tamarix chinensis forest.</title>
        <authorList>
            <person name="Gai Y."/>
        </authorList>
    </citation>
    <scope>NUCLEOTIDE SEQUENCE [LARGE SCALE GENOMIC DNA]</scope>
    <source>
        <strain evidence="4 5">CLL3-39</strain>
    </source>
</reference>
<evidence type="ECO:0000256" key="1">
    <source>
        <dbReference type="ARBA" id="ARBA00003565"/>
    </source>
</evidence>
<dbReference type="Gene3D" id="3.40.30.10">
    <property type="entry name" value="Glutaredoxin"/>
    <property type="match status" value="1"/>
</dbReference>